<reference evidence="1 2" key="1">
    <citation type="submission" date="2013-08" db="EMBL/GenBank/DDBJ databases">
        <authorList>
            <person name="Weinstock G."/>
            <person name="Sodergren E."/>
            <person name="Wylie T."/>
            <person name="Fulton L."/>
            <person name="Fulton R."/>
            <person name="Fronick C."/>
            <person name="O'Laughlin M."/>
            <person name="Godfrey J."/>
            <person name="Miner T."/>
            <person name="Herter B."/>
            <person name="Appelbaum E."/>
            <person name="Cordes M."/>
            <person name="Lek S."/>
            <person name="Wollam A."/>
            <person name="Pepin K.H."/>
            <person name="Palsikar V.B."/>
            <person name="Mitreva M."/>
            <person name="Wilson R.K."/>
        </authorList>
    </citation>
    <scope>NUCLEOTIDE SEQUENCE [LARGE SCALE GENOMIC DNA]</scope>
    <source>
        <strain evidence="1 2">ATCC 12856</strain>
    </source>
</reference>
<accession>U1WQY1</accession>
<organism evidence="1 2">
    <name type="scientific">Aneurinibacillus aneurinilyticus ATCC 12856</name>
    <dbReference type="NCBI Taxonomy" id="649747"/>
    <lineage>
        <taxon>Bacteria</taxon>
        <taxon>Bacillati</taxon>
        <taxon>Bacillota</taxon>
        <taxon>Bacilli</taxon>
        <taxon>Bacillales</taxon>
        <taxon>Paenibacillaceae</taxon>
        <taxon>Aneurinibacillus group</taxon>
        <taxon>Aneurinibacillus</taxon>
    </lineage>
</organism>
<dbReference type="Proteomes" id="UP000016511">
    <property type="component" value="Unassembled WGS sequence"/>
</dbReference>
<gene>
    <name evidence="1" type="ORF">HMPREF0083_00876</name>
</gene>
<sequence length="49" mass="5715">MRERNCNDKSQFFQGYALHGGKRMNIQQVSELWGEKRGPLRFCVGDEPT</sequence>
<protein>
    <submittedName>
        <fullName evidence="1">Uncharacterized protein</fullName>
    </submittedName>
</protein>
<evidence type="ECO:0000313" key="1">
    <source>
        <dbReference type="EMBL" id="ERI11024.1"/>
    </source>
</evidence>
<comment type="caution">
    <text evidence="1">The sequence shown here is derived from an EMBL/GenBank/DDBJ whole genome shotgun (WGS) entry which is preliminary data.</text>
</comment>
<dbReference type="AlphaFoldDB" id="U1WQY1"/>
<name>U1WQY1_ANEAE</name>
<keyword evidence="2" id="KW-1185">Reference proteome</keyword>
<dbReference type="HOGENOM" id="CLU_3145918_0_0_9"/>
<dbReference type="EMBL" id="AWSJ01000057">
    <property type="protein sequence ID" value="ERI11024.1"/>
    <property type="molecule type" value="Genomic_DNA"/>
</dbReference>
<proteinExistence type="predicted"/>
<evidence type="ECO:0000313" key="2">
    <source>
        <dbReference type="Proteomes" id="UP000016511"/>
    </source>
</evidence>
<feature type="non-terminal residue" evidence="1">
    <location>
        <position position="49"/>
    </location>
</feature>